<feature type="transmembrane region" description="Helical" evidence="1">
    <location>
        <begin position="100"/>
        <end position="121"/>
    </location>
</feature>
<accession>A0ABQ8G0K4</accession>
<gene>
    <name evidence="2" type="ORF">B0J12DRAFT_675608</name>
</gene>
<sequence>MLGKYGVSKRGQSYAGPQSLFFRRVLSYTSNLRIAMRPRRGFHSGHTCSHLVQKLPIHLALHLCSQLLPFSQLPPLTTLKLLAKSTLFENMLIVHLTMHYLGFILFLLGLATGLTTAVPAGSASSSSVSSCWLAAMSTNIPCSDFNDKGEGCITERPVGTRHENLTPCNHTTGLAMDGTGRDCAAQCHSWFGETENECHTSECIDPTEGANPHSDGTCDCRCGFTLTCVAAIAAIDSNSTAVDNCTGPEVDNCTQATAAPVYTFSALTDPPLTATAAAAAAADRVLAADWQV</sequence>
<evidence type="ECO:0000313" key="2">
    <source>
        <dbReference type="EMBL" id="KAH7039441.1"/>
    </source>
</evidence>
<keyword evidence="1" id="KW-1133">Transmembrane helix</keyword>
<name>A0ABQ8G0K4_9PEZI</name>
<evidence type="ECO:0008006" key="4">
    <source>
        <dbReference type="Google" id="ProtNLM"/>
    </source>
</evidence>
<dbReference type="EMBL" id="JAGTJR010000029">
    <property type="protein sequence ID" value="KAH7039441.1"/>
    <property type="molecule type" value="Genomic_DNA"/>
</dbReference>
<reference evidence="2 3" key="1">
    <citation type="journal article" date="2021" name="Nat. Commun.">
        <title>Genetic determinants of endophytism in the Arabidopsis root mycobiome.</title>
        <authorList>
            <person name="Mesny F."/>
            <person name="Miyauchi S."/>
            <person name="Thiergart T."/>
            <person name="Pickel B."/>
            <person name="Atanasova L."/>
            <person name="Karlsson M."/>
            <person name="Huettel B."/>
            <person name="Barry K.W."/>
            <person name="Haridas S."/>
            <person name="Chen C."/>
            <person name="Bauer D."/>
            <person name="Andreopoulos W."/>
            <person name="Pangilinan J."/>
            <person name="LaButti K."/>
            <person name="Riley R."/>
            <person name="Lipzen A."/>
            <person name="Clum A."/>
            <person name="Drula E."/>
            <person name="Henrissat B."/>
            <person name="Kohler A."/>
            <person name="Grigoriev I.V."/>
            <person name="Martin F.M."/>
            <person name="Hacquard S."/>
        </authorList>
    </citation>
    <scope>NUCLEOTIDE SEQUENCE [LARGE SCALE GENOMIC DNA]</scope>
    <source>
        <strain evidence="2 3">MPI-SDFR-AT-0080</strain>
    </source>
</reference>
<evidence type="ECO:0000256" key="1">
    <source>
        <dbReference type="SAM" id="Phobius"/>
    </source>
</evidence>
<organism evidence="2 3">
    <name type="scientific">Macrophomina phaseolina</name>
    <dbReference type="NCBI Taxonomy" id="35725"/>
    <lineage>
        <taxon>Eukaryota</taxon>
        <taxon>Fungi</taxon>
        <taxon>Dikarya</taxon>
        <taxon>Ascomycota</taxon>
        <taxon>Pezizomycotina</taxon>
        <taxon>Dothideomycetes</taxon>
        <taxon>Dothideomycetes incertae sedis</taxon>
        <taxon>Botryosphaeriales</taxon>
        <taxon>Botryosphaeriaceae</taxon>
        <taxon>Macrophomina</taxon>
    </lineage>
</organism>
<proteinExistence type="predicted"/>
<protein>
    <recommendedName>
        <fullName evidence="4">EGF-like domain-containing protein</fullName>
    </recommendedName>
</protein>
<keyword evidence="1" id="KW-0472">Membrane</keyword>
<keyword evidence="3" id="KW-1185">Reference proteome</keyword>
<comment type="caution">
    <text evidence="2">The sequence shown here is derived from an EMBL/GenBank/DDBJ whole genome shotgun (WGS) entry which is preliminary data.</text>
</comment>
<evidence type="ECO:0000313" key="3">
    <source>
        <dbReference type="Proteomes" id="UP000774617"/>
    </source>
</evidence>
<keyword evidence="1" id="KW-0812">Transmembrane</keyword>
<dbReference type="Proteomes" id="UP000774617">
    <property type="component" value="Unassembled WGS sequence"/>
</dbReference>